<evidence type="ECO:0000259" key="3">
    <source>
        <dbReference type="PROSITE" id="PS50887"/>
    </source>
</evidence>
<dbReference type="InterPro" id="IPR001789">
    <property type="entry name" value="Sig_transdc_resp-reg_receiver"/>
</dbReference>
<dbReference type="SMART" id="SM00267">
    <property type="entry name" value="GGDEF"/>
    <property type="match status" value="1"/>
</dbReference>
<evidence type="ECO:0000256" key="1">
    <source>
        <dbReference type="PROSITE-ProRule" id="PRU00169"/>
    </source>
</evidence>
<feature type="domain" description="Response regulatory" evidence="2">
    <location>
        <begin position="3"/>
        <end position="118"/>
    </location>
</feature>
<dbReference type="SMART" id="SM00448">
    <property type="entry name" value="REC"/>
    <property type="match status" value="1"/>
</dbReference>
<dbReference type="InterPro" id="IPR043128">
    <property type="entry name" value="Rev_trsase/Diguanyl_cyclase"/>
</dbReference>
<sequence>MADILIVEDERVAAWNIQAALERFGYQVVGNVASGEKAVGLAEILKPDLVLMDIRLPGEIDGIEAAKRIRNQFYIPVVYLTAYADDQTLERAIATDPYGYLIKPFKRIELHTIITTALRRCQLEKQQTELYQKLQQANQQLEYLARIDGLTQLGNRRRFDEYIEQQWKQLAREQKPLSLILCDLDYFKGYNDTYGHLAGDECLVQIAAAINSAVKRSADLVARYGGEEFAVILPNTDETGAVQVATAIQNQVRQLQLEHSSSNVGYVTVSMGIATTIPSHNSLPQALIASADGALYRAKQQGRDSFCHTHV</sequence>
<comment type="caution">
    <text evidence="4">The sequence shown here is derived from an EMBL/GenBank/DDBJ whole genome shotgun (WGS) entry which is preliminary data.</text>
</comment>
<feature type="domain" description="GGDEF" evidence="3">
    <location>
        <begin position="175"/>
        <end position="311"/>
    </location>
</feature>
<dbReference type="PANTHER" id="PTHR45138">
    <property type="entry name" value="REGULATORY COMPONENTS OF SENSORY TRANSDUCTION SYSTEM"/>
    <property type="match status" value="1"/>
</dbReference>
<dbReference type="Pfam" id="PF00072">
    <property type="entry name" value="Response_reg"/>
    <property type="match status" value="1"/>
</dbReference>
<dbReference type="NCBIfam" id="TIGR00254">
    <property type="entry name" value="GGDEF"/>
    <property type="match status" value="1"/>
</dbReference>
<dbReference type="Gene3D" id="3.40.50.2300">
    <property type="match status" value="1"/>
</dbReference>
<dbReference type="Pfam" id="PF00990">
    <property type="entry name" value="GGDEF"/>
    <property type="match status" value="1"/>
</dbReference>
<evidence type="ECO:0000313" key="4">
    <source>
        <dbReference type="EMBL" id="MBD2776631.1"/>
    </source>
</evidence>
<dbReference type="GO" id="GO:0005886">
    <property type="term" value="C:plasma membrane"/>
    <property type="evidence" value="ECO:0007669"/>
    <property type="project" value="TreeGrafter"/>
</dbReference>
<name>A0A8J6XSC9_9CYAN</name>
<dbReference type="Proteomes" id="UP000629098">
    <property type="component" value="Unassembled WGS sequence"/>
</dbReference>
<dbReference type="Gene3D" id="3.30.70.270">
    <property type="match status" value="1"/>
</dbReference>
<dbReference type="PANTHER" id="PTHR45138:SF9">
    <property type="entry name" value="DIGUANYLATE CYCLASE DGCM-RELATED"/>
    <property type="match status" value="1"/>
</dbReference>
<dbReference type="CDD" id="cd17534">
    <property type="entry name" value="REC_DC-like"/>
    <property type="match status" value="1"/>
</dbReference>
<dbReference type="CDD" id="cd01949">
    <property type="entry name" value="GGDEF"/>
    <property type="match status" value="1"/>
</dbReference>
<dbReference type="PROSITE" id="PS50887">
    <property type="entry name" value="GGDEF"/>
    <property type="match status" value="1"/>
</dbReference>
<reference evidence="4" key="1">
    <citation type="submission" date="2020-09" db="EMBL/GenBank/DDBJ databases">
        <title>Iningainema tapete sp. nov. (Scytonemataceae, Cyanobacteria) from greenhouses in central Florida (USA) produces two types of nodularin with biosynthetic potential for microcystin-LR and anabaenopeptins.</title>
        <authorList>
            <person name="Berthold D.E."/>
            <person name="Lefler F.W."/>
            <person name="Huang I.-S."/>
            <person name="Abdulla H."/>
            <person name="Zimba P.V."/>
            <person name="Laughinghouse H.D. IV."/>
        </authorList>
    </citation>
    <scope>NUCLEOTIDE SEQUENCE</scope>
    <source>
        <strain evidence="4">BLCCT55</strain>
    </source>
</reference>
<keyword evidence="1" id="KW-0597">Phosphoprotein</keyword>
<proteinExistence type="predicted"/>
<keyword evidence="5" id="KW-1185">Reference proteome</keyword>
<feature type="modified residue" description="4-aspartylphosphate" evidence="1">
    <location>
        <position position="53"/>
    </location>
</feature>
<dbReference type="GO" id="GO:0043709">
    <property type="term" value="P:cell adhesion involved in single-species biofilm formation"/>
    <property type="evidence" value="ECO:0007669"/>
    <property type="project" value="TreeGrafter"/>
</dbReference>
<dbReference type="RefSeq" id="WP_190835699.1">
    <property type="nucleotide sequence ID" value="NZ_CAWPPI010000098.1"/>
</dbReference>
<organism evidence="4 5">
    <name type="scientific">Iningainema tapete BLCC-T55</name>
    <dbReference type="NCBI Taxonomy" id="2748662"/>
    <lineage>
        <taxon>Bacteria</taxon>
        <taxon>Bacillati</taxon>
        <taxon>Cyanobacteriota</taxon>
        <taxon>Cyanophyceae</taxon>
        <taxon>Nostocales</taxon>
        <taxon>Scytonemataceae</taxon>
        <taxon>Iningainema tapete</taxon>
    </lineage>
</organism>
<dbReference type="EMBL" id="JACXAE010000098">
    <property type="protein sequence ID" value="MBD2776631.1"/>
    <property type="molecule type" value="Genomic_DNA"/>
</dbReference>
<dbReference type="GO" id="GO:0000160">
    <property type="term" value="P:phosphorelay signal transduction system"/>
    <property type="evidence" value="ECO:0007669"/>
    <property type="project" value="InterPro"/>
</dbReference>
<evidence type="ECO:0000313" key="5">
    <source>
        <dbReference type="Proteomes" id="UP000629098"/>
    </source>
</evidence>
<dbReference type="SUPFAM" id="SSF55073">
    <property type="entry name" value="Nucleotide cyclase"/>
    <property type="match status" value="1"/>
</dbReference>
<evidence type="ECO:0000259" key="2">
    <source>
        <dbReference type="PROSITE" id="PS50110"/>
    </source>
</evidence>
<dbReference type="AlphaFoldDB" id="A0A8J6XSC9"/>
<dbReference type="GO" id="GO:0052621">
    <property type="term" value="F:diguanylate cyclase activity"/>
    <property type="evidence" value="ECO:0007669"/>
    <property type="project" value="TreeGrafter"/>
</dbReference>
<gene>
    <name evidence="4" type="ORF">ICL16_32415</name>
</gene>
<dbReference type="InterPro" id="IPR011006">
    <property type="entry name" value="CheY-like_superfamily"/>
</dbReference>
<dbReference type="SUPFAM" id="SSF52172">
    <property type="entry name" value="CheY-like"/>
    <property type="match status" value="1"/>
</dbReference>
<protein>
    <submittedName>
        <fullName evidence="4">Diguanylate cyclase</fullName>
    </submittedName>
</protein>
<accession>A0A8J6XSC9</accession>
<dbReference type="InterPro" id="IPR029787">
    <property type="entry name" value="Nucleotide_cyclase"/>
</dbReference>
<dbReference type="GO" id="GO:1902201">
    <property type="term" value="P:negative regulation of bacterial-type flagellum-dependent cell motility"/>
    <property type="evidence" value="ECO:0007669"/>
    <property type="project" value="TreeGrafter"/>
</dbReference>
<dbReference type="FunFam" id="3.30.70.270:FF:000001">
    <property type="entry name" value="Diguanylate cyclase domain protein"/>
    <property type="match status" value="1"/>
</dbReference>
<dbReference type="PROSITE" id="PS50110">
    <property type="entry name" value="RESPONSE_REGULATORY"/>
    <property type="match status" value="1"/>
</dbReference>
<dbReference type="InterPro" id="IPR050469">
    <property type="entry name" value="Diguanylate_Cyclase"/>
</dbReference>
<dbReference type="InterPro" id="IPR000160">
    <property type="entry name" value="GGDEF_dom"/>
</dbReference>